<dbReference type="SMART" id="SM00450">
    <property type="entry name" value="RHOD"/>
    <property type="match status" value="1"/>
</dbReference>
<evidence type="ECO:0000256" key="2">
    <source>
        <dbReference type="ARBA" id="ARBA00022679"/>
    </source>
</evidence>
<dbReference type="InterPro" id="IPR036873">
    <property type="entry name" value="Rhodanese-like_dom_sf"/>
</dbReference>
<dbReference type="PROSITE" id="PS50206">
    <property type="entry name" value="RHODANESE_3"/>
    <property type="match status" value="1"/>
</dbReference>
<keyword evidence="1" id="KW-0963">Cytoplasm</keyword>
<accession>A0A972W1A3</accession>
<dbReference type="InterPro" id="IPR023695">
    <property type="entry name" value="Thiosulf_sulfurTrfase"/>
</dbReference>
<protein>
    <submittedName>
        <fullName evidence="4">Thiosulfate sulfurtransferase</fullName>
    </submittedName>
</protein>
<dbReference type="GO" id="GO:0005737">
    <property type="term" value="C:cytoplasm"/>
    <property type="evidence" value="ECO:0007669"/>
    <property type="project" value="InterPro"/>
</dbReference>
<dbReference type="Gene3D" id="3.40.250.10">
    <property type="entry name" value="Rhodanese-like domain"/>
    <property type="match status" value="1"/>
</dbReference>
<dbReference type="CDD" id="cd01444">
    <property type="entry name" value="GlpE_ST"/>
    <property type="match status" value="1"/>
</dbReference>
<reference evidence="4" key="1">
    <citation type="submission" date="2020-05" db="EMBL/GenBank/DDBJ databases">
        <title>Sulfur intermediates as new biogeochemical hubs in an aquatic model microbial ecosystem.</title>
        <authorList>
            <person name="Vigneron A."/>
        </authorList>
    </citation>
    <scope>NUCLEOTIDE SEQUENCE</scope>
    <source>
        <strain evidence="4">Bin.250</strain>
    </source>
</reference>
<dbReference type="AlphaFoldDB" id="A0A972W1A3"/>
<dbReference type="InterPro" id="IPR050229">
    <property type="entry name" value="GlpE_sulfurtransferase"/>
</dbReference>
<sequence length="100" mass="11013">MTFRHLDIKGLKSLMQEDPDLRIFDTRDPGSYAAGHITNAVTLNNDTMQQLLDATTIESNIVVCCYHGVSSQSVATWLAEQGFDNVYSLIGGYAAWSAQN</sequence>
<dbReference type="PANTHER" id="PTHR43031:SF6">
    <property type="entry name" value="THIOSULFATE SULFURTRANSFERASE GLPE"/>
    <property type="match status" value="1"/>
</dbReference>
<dbReference type="InterPro" id="IPR001763">
    <property type="entry name" value="Rhodanese-like_dom"/>
</dbReference>
<dbReference type="Proteomes" id="UP000754644">
    <property type="component" value="Unassembled WGS sequence"/>
</dbReference>
<comment type="caution">
    <text evidence="4">The sequence shown here is derived from an EMBL/GenBank/DDBJ whole genome shotgun (WGS) entry which is preliminary data.</text>
</comment>
<evidence type="ECO:0000256" key="1">
    <source>
        <dbReference type="ARBA" id="ARBA00022490"/>
    </source>
</evidence>
<dbReference type="SUPFAM" id="SSF52821">
    <property type="entry name" value="Rhodanese/Cell cycle control phosphatase"/>
    <property type="match status" value="1"/>
</dbReference>
<dbReference type="EMBL" id="JABMOJ010000463">
    <property type="protein sequence ID" value="NQV66130.1"/>
    <property type="molecule type" value="Genomic_DNA"/>
</dbReference>
<organism evidence="4 5">
    <name type="scientific">SAR86 cluster bacterium</name>
    <dbReference type="NCBI Taxonomy" id="2030880"/>
    <lineage>
        <taxon>Bacteria</taxon>
        <taxon>Pseudomonadati</taxon>
        <taxon>Pseudomonadota</taxon>
        <taxon>Gammaproteobacteria</taxon>
        <taxon>SAR86 cluster</taxon>
    </lineage>
</organism>
<gene>
    <name evidence="4" type="ORF">HQ497_12280</name>
</gene>
<feature type="domain" description="Rhodanese" evidence="3">
    <location>
        <begin position="17"/>
        <end position="100"/>
    </location>
</feature>
<dbReference type="Pfam" id="PF00581">
    <property type="entry name" value="Rhodanese"/>
    <property type="match status" value="1"/>
</dbReference>
<evidence type="ECO:0000313" key="4">
    <source>
        <dbReference type="EMBL" id="NQV66130.1"/>
    </source>
</evidence>
<name>A0A972W1A3_9GAMM</name>
<evidence type="ECO:0000259" key="3">
    <source>
        <dbReference type="PROSITE" id="PS50206"/>
    </source>
</evidence>
<dbReference type="PANTHER" id="PTHR43031">
    <property type="entry name" value="FAD-DEPENDENT OXIDOREDUCTASE"/>
    <property type="match status" value="1"/>
</dbReference>
<proteinExistence type="predicted"/>
<dbReference type="GO" id="GO:0004792">
    <property type="term" value="F:thiosulfate-cyanide sulfurtransferase activity"/>
    <property type="evidence" value="ECO:0007669"/>
    <property type="project" value="InterPro"/>
</dbReference>
<evidence type="ECO:0000313" key="5">
    <source>
        <dbReference type="Proteomes" id="UP000754644"/>
    </source>
</evidence>
<keyword evidence="2" id="KW-0808">Transferase</keyword>